<dbReference type="RefSeq" id="WP_272421161.1">
    <property type="nucleotide sequence ID" value="NZ_JAGTJJ010000038.1"/>
</dbReference>
<keyword evidence="6" id="KW-1185">Reference proteome</keyword>
<evidence type="ECO:0000313" key="5">
    <source>
        <dbReference type="EMBL" id="MDC3986350.1"/>
    </source>
</evidence>
<evidence type="ECO:0000259" key="4">
    <source>
        <dbReference type="SMART" id="SM00560"/>
    </source>
</evidence>
<dbReference type="SUPFAM" id="SSF49899">
    <property type="entry name" value="Concanavalin A-like lectins/glucanases"/>
    <property type="match status" value="1"/>
</dbReference>
<keyword evidence="1 3" id="KW-0732">Signal</keyword>
<keyword evidence="2" id="KW-1015">Disulfide bond</keyword>
<comment type="caution">
    <text evidence="5">The sequence shown here is derived from an EMBL/GenBank/DDBJ whole genome shotgun (WGS) entry which is preliminary data.</text>
</comment>
<organism evidence="5 6">
    <name type="scientific">Polyangium jinanense</name>
    <dbReference type="NCBI Taxonomy" id="2829994"/>
    <lineage>
        <taxon>Bacteria</taxon>
        <taxon>Pseudomonadati</taxon>
        <taxon>Myxococcota</taxon>
        <taxon>Polyangia</taxon>
        <taxon>Polyangiales</taxon>
        <taxon>Polyangiaceae</taxon>
        <taxon>Polyangium</taxon>
    </lineage>
</organism>
<dbReference type="Proteomes" id="UP001151081">
    <property type="component" value="Unassembled WGS sequence"/>
</dbReference>
<proteinExistence type="predicted"/>
<evidence type="ECO:0000313" key="6">
    <source>
        <dbReference type="Proteomes" id="UP001151081"/>
    </source>
</evidence>
<feature type="chain" id="PRO_5040728909" evidence="3">
    <location>
        <begin position="22"/>
        <end position="448"/>
    </location>
</feature>
<reference evidence="5 6" key="1">
    <citation type="submission" date="2021-04" db="EMBL/GenBank/DDBJ databases">
        <title>Genome analysis of Polyangium sp.</title>
        <authorList>
            <person name="Li Y."/>
            <person name="Wang J."/>
        </authorList>
    </citation>
    <scope>NUCLEOTIDE SEQUENCE [LARGE SCALE GENOMIC DNA]</scope>
    <source>
        <strain evidence="5 6">SDU14</strain>
    </source>
</reference>
<accession>A0A9X3XBR6</accession>
<evidence type="ECO:0000256" key="1">
    <source>
        <dbReference type="ARBA" id="ARBA00022729"/>
    </source>
</evidence>
<feature type="domain" description="LamG-like jellyroll fold" evidence="4">
    <location>
        <begin position="204"/>
        <end position="357"/>
    </location>
</feature>
<dbReference type="AlphaFoldDB" id="A0A9X3XBR6"/>
<dbReference type="SMART" id="SM00560">
    <property type="entry name" value="LamGL"/>
    <property type="match status" value="1"/>
</dbReference>
<dbReference type="EMBL" id="JAGTJJ010000038">
    <property type="protein sequence ID" value="MDC3986350.1"/>
    <property type="molecule type" value="Genomic_DNA"/>
</dbReference>
<dbReference type="Gene3D" id="2.60.120.200">
    <property type="match status" value="1"/>
</dbReference>
<protein>
    <submittedName>
        <fullName evidence="5">LamG domain-containing protein</fullName>
    </submittedName>
</protein>
<sequence>MKTHLFAAFFPLASLTLGCSALVDLDALSSGGGSGSGPIELPDGTYEFVDDAFEGEFELGSFTDMEWAGGRLRLESEAYDGVFRSRVFDAGEAVDWTTFAWTPAGPYLKALPDSRGKETGYAEGSSDMSANVLLLHLDGTGALTSGAEAMDTSGGKSNAVVSAPSGTTLSFEEGPIGQGLADKLNTHVAIDTIMGDYDFDFDEGDFTWALWVKTSSSCVVNRVFLGVDTGFGGPHLWLGCADGDAFNACGSGSAEGRAAGTFKSNSDDASDGVPFCGTTQINDGNWHHLAAVKKGHAQSQVILYVDGIAEATLGTTFHTPIFLTGSDFALGALLNGGYQAEGTYDEVAVWKRALEPDEVMAMYRRGGARLALRVRTCSDPACAEGDPSFVGPGGGDGWFVDPTGTLGPPGDMQLDVPRARYFQYEANFEGLREGDGPGLFAVKARAQR</sequence>
<dbReference type="PROSITE" id="PS51257">
    <property type="entry name" value="PROKAR_LIPOPROTEIN"/>
    <property type="match status" value="1"/>
</dbReference>
<gene>
    <name evidence="5" type="ORF">KEG57_38080</name>
</gene>
<dbReference type="Pfam" id="PF13385">
    <property type="entry name" value="Laminin_G_3"/>
    <property type="match status" value="1"/>
</dbReference>
<evidence type="ECO:0000256" key="3">
    <source>
        <dbReference type="SAM" id="SignalP"/>
    </source>
</evidence>
<feature type="signal peptide" evidence="3">
    <location>
        <begin position="1"/>
        <end position="21"/>
    </location>
</feature>
<dbReference type="InterPro" id="IPR006558">
    <property type="entry name" value="LamG-like"/>
</dbReference>
<evidence type="ECO:0000256" key="2">
    <source>
        <dbReference type="ARBA" id="ARBA00023157"/>
    </source>
</evidence>
<dbReference type="InterPro" id="IPR013320">
    <property type="entry name" value="ConA-like_dom_sf"/>
</dbReference>
<name>A0A9X3XBR6_9BACT</name>